<keyword evidence="4" id="KW-1185">Reference proteome</keyword>
<evidence type="ECO:0000256" key="2">
    <source>
        <dbReference type="SAM" id="Phobius"/>
    </source>
</evidence>
<proteinExistence type="predicted"/>
<dbReference type="EMBL" id="JAABOA010000247">
    <property type="protein sequence ID" value="KAF9585133.1"/>
    <property type="molecule type" value="Genomic_DNA"/>
</dbReference>
<name>A0A9P6G0S1_9FUNG</name>
<keyword evidence="2" id="KW-0472">Membrane</keyword>
<comment type="caution">
    <text evidence="3">The sequence shown here is derived from an EMBL/GenBank/DDBJ whole genome shotgun (WGS) entry which is preliminary data.</text>
</comment>
<dbReference type="OrthoDB" id="2370519at2759"/>
<evidence type="ECO:0008006" key="5">
    <source>
        <dbReference type="Google" id="ProtNLM"/>
    </source>
</evidence>
<protein>
    <recommendedName>
        <fullName evidence="5">Adhesin domain-containing protein</fullName>
    </recommendedName>
</protein>
<feature type="region of interest" description="Disordered" evidence="1">
    <location>
        <begin position="430"/>
        <end position="454"/>
    </location>
</feature>
<keyword evidence="2" id="KW-1133">Transmembrane helix</keyword>
<feature type="transmembrane region" description="Helical" evidence="2">
    <location>
        <begin position="44"/>
        <end position="62"/>
    </location>
</feature>
<gene>
    <name evidence="3" type="ORF">BGW38_003761</name>
</gene>
<dbReference type="AlphaFoldDB" id="A0A9P6G0S1"/>
<evidence type="ECO:0000256" key="1">
    <source>
        <dbReference type="SAM" id="MobiDB-lite"/>
    </source>
</evidence>
<feature type="compositionally biased region" description="Polar residues" evidence="1">
    <location>
        <begin position="443"/>
        <end position="454"/>
    </location>
</feature>
<dbReference type="Proteomes" id="UP000780801">
    <property type="component" value="Unassembled WGS sequence"/>
</dbReference>
<evidence type="ECO:0000313" key="4">
    <source>
        <dbReference type="Proteomes" id="UP000780801"/>
    </source>
</evidence>
<evidence type="ECO:0000313" key="3">
    <source>
        <dbReference type="EMBL" id="KAF9585133.1"/>
    </source>
</evidence>
<organism evidence="3 4">
    <name type="scientific">Lunasporangiospora selenospora</name>
    <dbReference type="NCBI Taxonomy" id="979761"/>
    <lineage>
        <taxon>Eukaryota</taxon>
        <taxon>Fungi</taxon>
        <taxon>Fungi incertae sedis</taxon>
        <taxon>Mucoromycota</taxon>
        <taxon>Mortierellomycotina</taxon>
        <taxon>Mortierellomycetes</taxon>
        <taxon>Mortierellales</taxon>
        <taxon>Mortierellaceae</taxon>
        <taxon>Lunasporangiospora</taxon>
    </lineage>
</organism>
<sequence length="454" mass="49653">MLEHHINIPADNKQYDTLLEALINQEYCSEAHRKKERRLQRRKAKWCFLSVLYVFFVYFGFLHPATHHYLGRFLHRGSSGLENNGNSQPGSEVSWDGPAIFKTEADNFKLYVSGKRLTGGVYVKQQPVDQVELHIEGTIRYDSASVKVNAAPIYKGSLYEAEDTLHRGLRISIRETATDFIAMIRLEEEGDDGNGNQVPLSADLQFTIVFPEDYSSYKSLSIETKPSTANTLNIHLLEKLEIEFLTLNLQASSGSIEVAERIVVKNLITYSLLGTDIFEVLAVPGEPIMVSSNTASGTLDINVLTSSVDSGVTQPNRLFLGSGGGEVYSTIGPDPDSADSEHAGINLSVNTVSGLLHSTVRLADESQVLLATVKSFSGSIDFVVSDKYSGSLGLSSEFESVELLPKENSKSKIVYEEKTSSKIVATKSLASSPDVGSGKLALSSPNGQVRISFE</sequence>
<accession>A0A9P6G0S1</accession>
<reference evidence="3" key="1">
    <citation type="journal article" date="2020" name="Fungal Divers.">
        <title>Resolving the Mortierellaceae phylogeny through synthesis of multi-gene phylogenetics and phylogenomics.</title>
        <authorList>
            <person name="Vandepol N."/>
            <person name="Liber J."/>
            <person name="Desiro A."/>
            <person name="Na H."/>
            <person name="Kennedy M."/>
            <person name="Barry K."/>
            <person name="Grigoriev I.V."/>
            <person name="Miller A.N."/>
            <person name="O'Donnell K."/>
            <person name="Stajich J.E."/>
            <person name="Bonito G."/>
        </authorList>
    </citation>
    <scope>NUCLEOTIDE SEQUENCE</scope>
    <source>
        <strain evidence="3">KOD1015</strain>
    </source>
</reference>
<keyword evidence="2" id="KW-0812">Transmembrane</keyword>